<reference evidence="2" key="1">
    <citation type="journal article" date="2023" name="BMC Genomics">
        <title>Chromosome-level genome assemblies of Cutaneotrichosporon spp. (Trichosporonales, Basidiomycota) reveal imbalanced evolution between nucleotide sequences and chromosome synteny.</title>
        <authorList>
            <person name="Kobayashi Y."/>
            <person name="Kayamori A."/>
            <person name="Aoki K."/>
            <person name="Shiwa Y."/>
            <person name="Matsutani M."/>
            <person name="Fujita N."/>
            <person name="Sugita T."/>
            <person name="Iwasaki W."/>
            <person name="Tanaka N."/>
            <person name="Takashima M."/>
        </authorList>
    </citation>
    <scope>NUCLEOTIDE SEQUENCE</scope>
    <source>
        <strain evidence="2">HIS016</strain>
    </source>
</reference>
<dbReference type="Proteomes" id="UP001222932">
    <property type="component" value="Unassembled WGS sequence"/>
</dbReference>
<name>A0AAD3TPR1_9TREE</name>
<comment type="caution">
    <text evidence="2">The sequence shown here is derived from an EMBL/GenBank/DDBJ whole genome shotgun (WGS) entry which is preliminary data.</text>
</comment>
<reference evidence="2" key="2">
    <citation type="submission" date="2023-06" db="EMBL/GenBank/DDBJ databases">
        <authorList>
            <person name="Kobayashi Y."/>
            <person name="Kayamori A."/>
            <person name="Aoki K."/>
            <person name="Shiwa Y."/>
            <person name="Fujita N."/>
            <person name="Sugita T."/>
            <person name="Iwasaki W."/>
            <person name="Tanaka N."/>
            <person name="Takashima M."/>
        </authorList>
    </citation>
    <scope>NUCLEOTIDE SEQUENCE</scope>
    <source>
        <strain evidence="2">HIS016</strain>
    </source>
</reference>
<gene>
    <name evidence="2" type="ORF">CspeluHIS016_0110090</name>
</gene>
<keyword evidence="3" id="KW-1185">Reference proteome</keyword>
<evidence type="ECO:0000256" key="1">
    <source>
        <dbReference type="SAM" id="MobiDB-lite"/>
    </source>
</evidence>
<sequence>MSHGDREGQQRPMVNGYSPTTKLSPSLHTSVVHINGYRRNPAVAAVLGHFSDVRNELDDAESQEHKAAIITKFLDTLPPSLGQAARHHVMRQLSQGVSVNIDNLVNYLAKLEMASALETLRQSPAPSNSKSLKHSQLNLSPSKRYMPPISAERESSDYIDFAPSRPHVSNLLLQSDAKAIQANGNCSPV</sequence>
<dbReference type="EMBL" id="BTCM01000001">
    <property type="protein sequence ID" value="GMK54423.1"/>
    <property type="molecule type" value="Genomic_DNA"/>
</dbReference>
<feature type="compositionally biased region" description="Polar residues" evidence="1">
    <location>
        <begin position="122"/>
        <end position="141"/>
    </location>
</feature>
<dbReference type="AlphaFoldDB" id="A0AAD3TPR1"/>
<protein>
    <submittedName>
        <fullName evidence="2">Uncharacterized protein</fullName>
    </submittedName>
</protein>
<accession>A0AAD3TPR1</accession>
<feature type="region of interest" description="Disordered" evidence="1">
    <location>
        <begin position="122"/>
        <end position="150"/>
    </location>
</feature>
<organism evidence="2 3">
    <name type="scientific">Cutaneotrichosporon spelunceum</name>
    <dbReference type="NCBI Taxonomy" id="1672016"/>
    <lineage>
        <taxon>Eukaryota</taxon>
        <taxon>Fungi</taxon>
        <taxon>Dikarya</taxon>
        <taxon>Basidiomycota</taxon>
        <taxon>Agaricomycotina</taxon>
        <taxon>Tremellomycetes</taxon>
        <taxon>Trichosporonales</taxon>
        <taxon>Trichosporonaceae</taxon>
        <taxon>Cutaneotrichosporon</taxon>
    </lineage>
</organism>
<evidence type="ECO:0000313" key="2">
    <source>
        <dbReference type="EMBL" id="GMK54423.1"/>
    </source>
</evidence>
<feature type="region of interest" description="Disordered" evidence="1">
    <location>
        <begin position="1"/>
        <end position="22"/>
    </location>
</feature>
<evidence type="ECO:0000313" key="3">
    <source>
        <dbReference type="Proteomes" id="UP001222932"/>
    </source>
</evidence>
<proteinExistence type="predicted"/>